<organism evidence="3">
    <name type="scientific">Chromera velia CCMP2878</name>
    <dbReference type="NCBI Taxonomy" id="1169474"/>
    <lineage>
        <taxon>Eukaryota</taxon>
        <taxon>Sar</taxon>
        <taxon>Alveolata</taxon>
        <taxon>Colpodellida</taxon>
        <taxon>Chromeraceae</taxon>
        <taxon>Chromera</taxon>
    </lineage>
</organism>
<feature type="compositionally biased region" description="Polar residues" evidence="1">
    <location>
        <begin position="313"/>
        <end position="328"/>
    </location>
</feature>
<protein>
    <submittedName>
        <fullName evidence="3">Uncharacterized protein</fullName>
    </submittedName>
</protein>
<evidence type="ECO:0000256" key="2">
    <source>
        <dbReference type="SAM" id="SignalP"/>
    </source>
</evidence>
<dbReference type="EMBL" id="CDMZ01002314">
    <property type="protein sequence ID" value="CEM41823.1"/>
    <property type="molecule type" value="Genomic_DNA"/>
</dbReference>
<evidence type="ECO:0000313" key="3">
    <source>
        <dbReference type="EMBL" id="CEM41823.1"/>
    </source>
</evidence>
<feature type="compositionally biased region" description="Low complexity" evidence="1">
    <location>
        <begin position="433"/>
        <end position="455"/>
    </location>
</feature>
<name>A0A0G4HDG7_9ALVE</name>
<evidence type="ECO:0000256" key="1">
    <source>
        <dbReference type="SAM" id="MobiDB-lite"/>
    </source>
</evidence>
<dbReference type="AlphaFoldDB" id="A0A0G4HDG7"/>
<feature type="region of interest" description="Disordered" evidence="1">
    <location>
        <begin position="309"/>
        <end position="455"/>
    </location>
</feature>
<feature type="region of interest" description="Disordered" evidence="1">
    <location>
        <begin position="1114"/>
        <end position="1158"/>
    </location>
</feature>
<feature type="compositionally biased region" description="Polar residues" evidence="1">
    <location>
        <begin position="404"/>
        <end position="414"/>
    </location>
</feature>
<gene>
    <name evidence="3" type="ORF">Cvel_26275</name>
</gene>
<proteinExistence type="predicted"/>
<accession>A0A0G4HDG7</accession>
<feature type="region of interest" description="Disordered" evidence="1">
    <location>
        <begin position="503"/>
        <end position="529"/>
    </location>
</feature>
<dbReference type="PhylomeDB" id="A0A0G4HDG7"/>
<reference evidence="3" key="1">
    <citation type="submission" date="2014-11" db="EMBL/GenBank/DDBJ databases">
        <authorList>
            <person name="Otto D Thomas"/>
            <person name="Naeem Raeece"/>
        </authorList>
    </citation>
    <scope>NUCLEOTIDE SEQUENCE</scope>
</reference>
<feature type="region of interest" description="Disordered" evidence="1">
    <location>
        <begin position="657"/>
        <end position="681"/>
    </location>
</feature>
<feature type="chain" id="PRO_5005191393" evidence="2">
    <location>
        <begin position="20"/>
        <end position="1172"/>
    </location>
</feature>
<feature type="signal peptide" evidence="2">
    <location>
        <begin position="1"/>
        <end position="19"/>
    </location>
</feature>
<dbReference type="VEuPathDB" id="CryptoDB:Cvel_26275"/>
<sequence>MKMLVVVRLLALCFLGATAEHAMKCHVYPPPEDESEKLLRECSVFRKLFPTNEAIAYSLVGSENQHQLYLNREHMLKITYHEENEDFIQEEIRRSAEEGSMEYLRVFSENVMGVWSFSSERTGEALGFHYTTEMIESIVLPETLHLNLGCEHKYLKQCMKKEDVTPEMRVVKGPQPVWPWDNCYFSRTCAVEGYQCFLNDRFKHYARCLPEGTCPKPTGREHIENMATFGVRRLAEVTPQVFQRTVLENPDKVGWPTEWSGPRGAEQRERRRRLIECVHEHSVTESKHVYKSQSKRRALEQAQRRQKRLFENGNVNQTEDSHNETTVSVAEETGGEGKTEKKRSHSLRAGGSSVPSDVEEYAETEKCSLPTDKSDNVTGNIEGEKDDPSNPLCDMLTEEDSDSTETNAVTQSETAAHAGRSRVTGRETAVTEVPLVDSSVSSPSSSSSSSSGPLSLSLASLDVSEMEGASRGAWNHAPSEHVDVVHSLLGGKCSTLFMDFLQPPQLNEEGEGERERTEEGSLSEEAGEQRDKGTFIGLDGLLSGAFSDADKKSHEKGNPEDRFNLNFLDFFDDGWLDKKLRRENGGSEGWQCDEPWGERATVETGAIPRAEARLLAFDEGLDPWEVVPEVKEERRRRRLRERRRRLLQLAEEGEVRGKKRRKDRVRGGNGNSTEDDFLEGFGSPGFSLSSAESLREEKAYAALPRPPESEGDGKTPCKGGGSPPSYAPEKVVGFALDCAPAITFAPYFQSGPSVDLAPSGNWAVEFWFATSFSTASSMVFAPEFRVGPSLLTAPVNVFAPDFGAAVAATLAPLNIFLPSFFAGAGVIATPRSVLPDIFENWVFATTDFGPSKLKRFDDLPVVGPKENVKDLAAITGKITAPATKLSAKIAEIPIDNPFPEKVLEKLGIRKSLTLGAFFSTAFGDTGIVCPRIIEKDVDFPWRVGTVRVFAVAPLDERRQEEGRLVLSEDCVVPYPSDVLRDIPHLPKEAIVAIRAFEKIENKIPPHVKIALNQLLAFGTVIAEGRNPDVRTWLREFGEATAGKDLLEGQEGGGRPLSWSRGLKIAADKTPAEVLARIPRFFPQTGRLHDLVYNTASHGAQTLQNFHKKLWKKGLQPAGAPPLGGGKNKKDQAGAVGVSMRGAEERGGNAETGSQSESSLKLPVDFLKEQFGF</sequence>
<keyword evidence="2" id="KW-0732">Signal</keyword>
<feature type="region of interest" description="Disordered" evidence="1">
    <location>
        <begin position="701"/>
        <end position="723"/>
    </location>
</feature>